<name>A0ABD0JS90_9CAEN</name>
<gene>
    <name evidence="10" type="ORF">BaRGS_00031339</name>
</gene>
<comment type="subcellular location">
    <subcellularLocation>
        <location evidence="1">Membrane</location>
        <topology evidence="1">Multi-pass membrane protein</topology>
    </subcellularLocation>
</comment>
<dbReference type="GO" id="GO:0004930">
    <property type="term" value="F:G protein-coupled receptor activity"/>
    <property type="evidence" value="ECO:0007669"/>
    <property type="project" value="UniProtKB-KW"/>
</dbReference>
<evidence type="ECO:0000313" key="10">
    <source>
        <dbReference type="EMBL" id="KAK7477437.1"/>
    </source>
</evidence>
<keyword evidence="4" id="KW-0297">G-protein coupled receptor</keyword>
<evidence type="ECO:0000256" key="5">
    <source>
        <dbReference type="ARBA" id="ARBA00023136"/>
    </source>
</evidence>
<dbReference type="Pfam" id="PF00001">
    <property type="entry name" value="7tm_1"/>
    <property type="match status" value="1"/>
</dbReference>
<keyword evidence="2 8" id="KW-0812">Transmembrane</keyword>
<keyword evidence="5 8" id="KW-0472">Membrane</keyword>
<keyword evidence="3 8" id="KW-1133">Transmembrane helix</keyword>
<organism evidence="10 11">
    <name type="scientific">Batillaria attramentaria</name>
    <dbReference type="NCBI Taxonomy" id="370345"/>
    <lineage>
        <taxon>Eukaryota</taxon>
        <taxon>Metazoa</taxon>
        <taxon>Spiralia</taxon>
        <taxon>Lophotrochozoa</taxon>
        <taxon>Mollusca</taxon>
        <taxon>Gastropoda</taxon>
        <taxon>Caenogastropoda</taxon>
        <taxon>Sorbeoconcha</taxon>
        <taxon>Cerithioidea</taxon>
        <taxon>Batillariidae</taxon>
        <taxon>Batillaria</taxon>
    </lineage>
</organism>
<protein>
    <recommendedName>
        <fullName evidence="9">G-protein coupled receptors family 1 profile domain-containing protein</fullName>
    </recommendedName>
</protein>
<dbReference type="InterPro" id="IPR017452">
    <property type="entry name" value="GPCR_Rhodpsn_7TM"/>
</dbReference>
<dbReference type="PANTHER" id="PTHR24243:SF230">
    <property type="entry name" value="G-PROTEIN COUPLED RECEPTORS FAMILY 1 PROFILE DOMAIN-CONTAINING PROTEIN"/>
    <property type="match status" value="1"/>
</dbReference>
<evidence type="ECO:0000256" key="1">
    <source>
        <dbReference type="ARBA" id="ARBA00004141"/>
    </source>
</evidence>
<evidence type="ECO:0000256" key="4">
    <source>
        <dbReference type="ARBA" id="ARBA00023040"/>
    </source>
</evidence>
<dbReference type="PANTHER" id="PTHR24243">
    <property type="entry name" value="G-PROTEIN COUPLED RECEPTOR"/>
    <property type="match status" value="1"/>
</dbReference>
<feature type="transmembrane region" description="Helical" evidence="8">
    <location>
        <begin position="210"/>
        <end position="228"/>
    </location>
</feature>
<feature type="transmembrane region" description="Helical" evidence="8">
    <location>
        <begin position="301"/>
        <end position="320"/>
    </location>
</feature>
<keyword evidence="7" id="KW-0807">Transducer</keyword>
<dbReference type="PROSITE" id="PS50262">
    <property type="entry name" value="G_PROTEIN_RECEP_F1_2"/>
    <property type="match status" value="1"/>
</dbReference>
<dbReference type="GO" id="GO:0016020">
    <property type="term" value="C:membrane"/>
    <property type="evidence" value="ECO:0007669"/>
    <property type="project" value="UniProtKB-SubCell"/>
</dbReference>
<reference evidence="10 11" key="1">
    <citation type="journal article" date="2023" name="Sci. Data">
        <title>Genome assembly of the Korean intertidal mud-creeper Batillaria attramentaria.</title>
        <authorList>
            <person name="Patra A.K."/>
            <person name="Ho P.T."/>
            <person name="Jun S."/>
            <person name="Lee S.J."/>
            <person name="Kim Y."/>
            <person name="Won Y.J."/>
        </authorList>
    </citation>
    <scope>NUCLEOTIDE SEQUENCE [LARGE SCALE GENOMIC DNA]</scope>
    <source>
        <strain evidence="10">Wonlab-2016</strain>
    </source>
</reference>
<evidence type="ECO:0000256" key="8">
    <source>
        <dbReference type="SAM" id="Phobius"/>
    </source>
</evidence>
<feature type="domain" description="G-protein coupled receptors family 1 profile" evidence="9">
    <location>
        <begin position="104"/>
        <end position="360"/>
    </location>
</feature>
<evidence type="ECO:0000256" key="3">
    <source>
        <dbReference type="ARBA" id="ARBA00022989"/>
    </source>
</evidence>
<keyword evidence="6" id="KW-0675">Receptor</keyword>
<keyword evidence="11" id="KW-1185">Reference proteome</keyword>
<feature type="transmembrane region" description="Helical" evidence="8">
    <location>
        <begin position="169"/>
        <end position="189"/>
    </location>
</feature>
<evidence type="ECO:0000313" key="11">
    <source>
        <dbReference type="Proteomes" id="UP001519460"/>
    </source>
</evidence>
<dbReference type="InterPro" id="IPR000276">
    <property type="entry name" value="GPCR_Rhodpsn"/>
</dbReference>
<dbReference type="SUPFAM" id="SSF81321">
    <property type="entry name" value="Family A G protein-coupled receptor-like"/>
    <property type="match status" value="1"/>
</dbReference>
<proteinExistence type="predicted"/>
<evidence type="ECO:0000256" key="7">
    <source>
        <dbReference type="ARBA" id="ARBA00023224"/>
    </source>
</evidence>
<feature type="transmembrane region" description="Helical" evidence="8">
    <location>
        <begin position="89"/>
        <end position="112"/>
    </location>
</feature>
<dbReference type="Proteomes" id="UP001519460">
    <property type="component" value="Unassembled WGS sequence"/>
</dbReference>
<accession>A0ABD0JS90</accession>
<dbReference type="EMBL" id="JACVVK020000350">
    <property type="protein sequence ID" value="KAK7477437.1"/>
    <property type="molecule type" value="Genomic_DNA"/>
</dbReference>
<evidence type="ECO:0000259" key="9">
    <source>
        <dbReference type="PROSITE" id="PS50262"/>
    </source>
</evidence>
<evidence type="ECO:0000256" key="2">
    <source>
        <dbReference type="ARBA" id="ARBA00022692"/>
    </source>
</evidence>
<dbReference type="AlphaFoldDB" id="A0ABD0JS90"/>
<sequence>MSDIFLLNTTIFFIGSSTENVSVPQGEMDLHFTSVTTETVAMETDNSTSDFRDSLPDSDLDQPMWKINFFSIFIEHPAMRNPQSVYLTFRMITLVVLLPGGLLGNALTVAVMQRPRMRKQSVSLTLSVLAFCDGCCLIIRGLLWVNIVFAKMGRPLPVRFDSDAACRTVEYLFTSIHISGSWIVVYITLERMVAVLMPMKSSIICRPSTARVVLPFCLLGPFCIFSYLPVVCRYMPGVGCVTKVKPDMLIHFVLATTCVSNLPLTIIAVCNLCIVIQLSCQATRAPGKQLTRAEARRAETFRRVTNMVLSVSFAYLATVFPQAANAMMRIVNPRWLWLDVTDDVCAILWDVNYAINFYLYVITGRSVRAELGQMLGCRVAAGEKVKEQASITQQQCLSVSGRNVPDGQ</sequence>
<evidence type="ECO:0000256" key="6">
    <source>
        <dbReference type="ARBA" id="ARBA00023170"/>
    </source>
</evidence>
<feature type="transmembrane region" description="Helical" evidence="8">
    <location>
        <begin position="248"/>
        <end position="280"/>
    </location>
</feature>
<dbReference type="Gene3D" id="1.20.1070.10">
    <property type="entry name" value="Rhodopsin 7-helix transmembrane proteins"/>
    <property type="match status" value="1"/>
</dbReference>
<feature type="transmembrane region" description="Helical" evidence="8">
    <location>
        <begin position="124"/>
        <end position="149"/>
    </location>
</feature>
<comment type="caution">
    <text evidence="10">The sequence shown here is derived from an EMBL/GenBank/DDBJ whole genome shotgun (WGS) entry which is preliminary data.</text>
</comment>